<name>A0A1Y2L2J7_9PROT</name>
<evidence type="ECO:0008006" key="4">
    <source>
        <dbReference type="Google" id="ProtNLM"/>
    </source>
</evidence>
<organism evidence="2 3">
    <name type="scientific">Thalassospira mesophila</name>
    <dbReference type="NCBI Taxonomy" id="1293891"/>
    <lineage>
        <taxon>Bacteria</taxon>
        <taxon>Pseudomonadati</taxon>
        <taxon>Pseudomonadota</taxon>
        <taxon>Alphaproteobacteria</taxon>
        <taxon>Rhodospirillales</taxon>
        <taxon>Thalassospiraceae</taxon>
        <taxon>Thalassospira</taxon>
    </lineage>
</organism>
<feature type="chain" id="PRO_5012260187" description="DUF4142 domain-containing protein" evidence="1">
    <location>
        <begin position="30"/>
        <end position="155"/>
    </location>
</feature>
<accession>A0A1Y2L2J7</accession>
<dbReference type="RefSeq" id="WP_085581449.1">
    <property type="nucleotide sequence ID" value="NZ_JFKA01000003.1"/>
</dbReference>
<comment type="caution">
    <text evidence="2">The sequence shown here is derived from an EMBL/GenBank/DDBJ whole genome shotgun (WGS) entry which is preliminary data.</text>
</comment>
<reference evidence="2 3" key="1">
    <citation type="submission" date="2014-03" db="EMBL/GenBank/DDBJ databases">
        <title>The draft genome sequence of Thalassospira mesophila JCM 18969.</title>
        <authorList>
            <person name="Lai Q."/>
            <person name="Shao Z."/>
        </authorList>
    </citation>
    <scope>NUCLEOTIDE SEQUENCE [LARGE SCALE GENOMIC DNA]</scope>
    <source>
        <strain evidence="2 3">JCM 18969</strain>
    </source>
</reference>
<dbReference type="OrthoDB" id="7352062at2"/>
<keyword evidence="1" id="KW-0732">Signal</keyword>
<dbReference type="Proteomes" id="UP000193391">
    <property type="component" value="Unassembled WGS sequence"/>
</dbReference>
<gene>
    <name evidence="2" type="ORF">TMES_08375</name>
</gene>
<sequence>MFKIPGKAGIVALALTLFMGVATSFPAAAQNSQSTLREDITKATAGHKLTADELTRMSNVVSEIKSHKSDYDLKSKKPKSLDEMVENLNNQPKIKALLSENGFSARDYLITSMTMAHSAVAARVGEDKIPNTDPENVEFVRQHQDAVDALMRTRR</sequence>
<feature type="signal peptide" evidence="1">
    <location>
        <begin position="1"/>
        <end position="29"/>
    </location>
</feature>
<proteinExistence type="predicted"/>
<keyword evidence="3" id="KW-1185">Reference proteome</keyword>
<evidence type="ECO:0000313" key="3">
    <source>
        <dbReference type="Proteomes" id="UP000193391"/>
    </source>
</evidence>
<protein>
    <recommendedName>
        <fullName evidence="4">DUF4142 domain-containing protein</fullName>
    </recommendedName>
</protein>
<dbReference type="AlphaFoldDB" id="A0A1Y2L2J7"/>
<evidence type="ECO:0000313" key="2">
    <source>
        <dbReference type="EMBL" id="OSQ38792.1"/>
    </source>
</evidence>
<dbReference type="EMBL" id="JFKA01000003">
    <property type="protein sequence ID" value="OSQ38792.1"/>
    <property type="molecule type" value="Genomic_DNA"/>
</dbReference>
<evidence type="ECO:0000256" key="1">
    <source>
        <dbReference type="SAM" id="SignalP"/>
    </source>
</evidence>